<gene>
    <name evidence="1" type="ORF">BHU72_01115</name>
</gene>
<comment type="caution">
    <text evidence="1">The sequence shown here is derived from an EMBL/GenBank/DDBJ whole genome shotgun (WGS) entry which is preliminary data.</text>
</comment>
<sequence>MIKTVSMEDIEKITRDLESELREKAIEYDVNNETAVGKKFIAGQIIGLNSALHKIKKLL</sequence>
<dbReference type="AlphaFoldDB" id="A0A1E5LA77"/>
<dbReference type="RefSeq" id="WP_069700771.1">
    <property type="nucleotide sequence ID" value="NZ_MJAT01000001.1"/>
</dbReference>
<reference evidence="1 2" key="1">
    <citation type="submission" date="2016-09" db="EMBL/GenBank/DDBJ databases">
        <title>Desulfuribacillus arsenicus sp. nov., an obligately anaerobic, dissimilatory arsenic- and antimonate-reducing bacterium isolated from anoxic sediments.</title>
        <authorList>
            <person name="Abin C.A."/>
            <person name="Hollibaugh J.T."/>
        </authorList>
    </citation>
    <scope>NUCLEOTIDE SEQUENCE [LARGE SCALE GENOMIC DNA]</scope>
    <source>
        <strain evidence="1 2">MLFW-2</strain>
    </source>
</reference>
<dbReference type="EMBL" id="MJAT01000001">
    <property type="protein sequence ID" value="OEH86893.1"/>
    <property type="molecule type" value="Genomic_DNA"/>
</dbReference>
<dbReference type="Proteomes" id="UP000095255">
    <property type="component" value="Unassembled WGS sequence"/>
</dbReference>
<keyword evidence="2" id="KW-1185">Reference proteome</keyword>
<organism evidence="1 2">
    <name type="scientific">Desulfuribacillus stibiiarsenatis</name>
    <dbReference type="NCBI Taxonomy" id="1390249"/>
    <lineage>
        <taxon>Bacteria</taxon>
        <taxon>Bacillati</taxon>
        <taxon>Bacillota</taxon>
        <taxon>Desulfuribacillia</taxon>
        <taxon>Desulfuribacillales</taxon>
        <taxon>Desulfuribacillaceae</taxon>
        <taxon>Desulfuribacillus</taxon>
    </lineage>
</organism>
<evidence type="ECO:0000313" key="1">
    <source>
        <dbReference type="EMBL" id="OEH86893.1"/>
    </source>
</evidence>
<proteinExistence type="predicted"/>
<accession>A0A1E5LA77</accession>
<evidence type="ECO:0000313" key="2">
    <source>
        <dbReference type="Proteomes" id="UP000095255"/>
    </source>
</evidence>
<protein>
    <submittedName>
        <fullName evidence="1">Uncharacterized protein</fullName>
    </submittedName>
</protein>
<name>A0A1E5LA77_9FIRM</name>